<dbReference type="OrthoDB" id="63519at2"/>
<dbReference type="InterPro" id="IPR029058">
    <property type="entry name" value="AB_hydrolase_fold"/>
</dbReference>
<keyword evidence="2" id="KW-0645">Protease</keyword>
<dbReference type="SUPFAM" id="SSF53474">
    <property type="entry name" value="alpha/beta-Hydrolases"/>
    <property type="match status" value="1"/>
</dbReference>
<dbReference type="PANTHER" id="PTHR43798:SF27">
    <property type="entry name" value="HYDROLASE ALPHA_BETA HYDROLASE FOLD FAMILY"/>
    <property type="match status" value="1"/>
</dbReference>
<sequence length="400" mass="42660">MADKRTAPTMMRRLAEREVTGHVRRPAGGTDVEIAYFRPSPSTGLPVVMIPGGPGMASALPYRSLRRDAVRRDLDVVMMEHRGVGLSRRDVAGNDLAVSAVTLEATVADLNAVLDDAGIGQAVIYGTSYGSYLAQLFGVSYPSRVAGMVLDSPALSARDDLAMSRRFRRELLLDGPSDTAAAVRSLVEADIAPDAELGHVVQVVYEFGGPDLLRRLALARLAGRGRRAWERLAALGGSEIEGGQPFVMEPDLVAGITYAELGSGAAPDGLPLDPEATFAGRSDLEFTGEPVDMPSELPNFDWPTAVISGERDLRTPRPVSERVAGLIPDAVLVPLADTGHSAFDGHRRAAFAVARAVRDGRHRDLPDRADGLSQLPRRGSLQVASRLIRAGIALDLRLPG</sequence>
<name>G7H1Y1_9ACTN</name>
<evidence type="ECO:0000313" key="3">
    <source>
        <dbReference type="Proteomes" id="UP000035088"/>
    </source>
</evidence>
<keyword evidence="2" id="KW-0378">Hydrolase</keyword>
<evidence type="ECO:0000313" key="2">
    <source>
        <dbReference type="EMBL" id="GAB09856.1"/>
    </source>
</evidence>
<keyword evidence="2" id="KW-0031">Aminopeptidase</keyword>
<dbReference type="GO" id="GO:0016020">
    <property type="term" value="C:membrane"/>
    <property type="evidence" value="ECO:0007669"/>
    <property type="project" value="TreeGrafter"/>
</dbReference>
<feature type="domain" description="AB hydrolase-1" evidence="1">
    <location>
        <begin position="46"/>
        <end position="155"/>
    </location>
</feature>
<dbReference type="InterPro" id="IPR050266">
    <property type="entry name" value="AB_hydrolase_sf"/>
</dbReference>
<dbReference type="AlphaFoldDB" id="G7H1Y1"/>
<keyword evidence="3" id="KW-1185">Reference proteome</keyword>
<gene>
    <name evidence="2" type="primary">pip</name>
    <name evidence="2" type="ORF">GOARA_048_00580</name>
</gene>
<evidence type="ECO:0000259" key="1">
    <source>
        <dbReference type="Pfam" id="PF00561"/>
    </source>
</evidence>
<dbReference type="RefSeq" id="WP_007321931.1">
    <property type="nucleotide sequence ID" value="NZ_BAEE01000048.1"/>
</dbReference>
<dbReference type="GO" id="GO:0004177">
    <property type="term" value="F:aminopeptidase activity"/>
    <property type="evidence" value="ECO:0007669"/>
    <property type="project" value="UniProtKB-KW"/>
</dbReference>
<dbReference type="Proteomes" id="UP000035088">
    <property type="component" value="Unassembled WGS sequence"/>
</dbReference>
<protein>
    <submittedName>
        <fullName evidence="2">Prolyl aminopeptidase</fullName>
    </submittedName>
</protein>
<comment type="caution">
    <text evidence="2">The sequence shown here is derived from an EMBL/GenBank/DDBJ whole genome shotgun (WGS) entry which is preliminary data.</text>
</comment>
<dbReference type="Gene3D" id="3.40.50.1820">
    <property type="entry name" value="alpha/beta hydrolase"/>
    <property type="match status" value="1"/>
</dbReference>
<dbReference type="EMBL" id="BAEE01000048">
    <property type="protein sequence ID" value="GAB09856.1"/>
    <property type="molecule type" value="Genomic_DNA"/>
</dbReference>
<dbReference type="PANTHER" id="PTHR43798">
    <property type="entry name" value="MONOACYLGLYCEROL LIPASE"/>
    <property type="match status" value="1"/>
</dbReference>
<dbReference type="Pfam" id="PF00561">
    <property type="entry name" value="Abhydrolase_1"/>
    <property type="match status" value="1"/>
</dbReference>
<reference evidence="2 3" key="1">
    <citation type="submission" date="2011-11" db="EMBL/GenBank/DDBJ databases">
        <title>Whole genome shotgun sequence of Gordonia araii NBRC 100433.</title>
        <authorList>
            <person name="Yoshida Y."/>
            <person name="Hosoyama A."/>
            <person name="Tsuchikane K."/>
            <person name="Katsumata H."/>
            <person name="Yamazaki S."/>
            <person name="Fujita N."/>
        </authorList>
    </citation>
    <scope>NUCLEOTIDE SEQUENCE [LARGE SCALE GENOMIC DNA]</scope>
    <source>
        <strain evidence="2 3">NBRC 100433</strain>
    </source>
</reference>
<organism evidence="2 3">
    <name type="scientific">Gordonia araii NBRC 100433</name>
    <dbReference type="NCBI Taxonomy" id="1073574"/>
    <lineage>
        <taxon>Bacteria</taxon>
        <taxon>Bacillati</taxon>
        <taxon>Actinomycetota</taxon>
        <taxon>Actinomycetes</taxon>
        <taxon>Mycobacteriales</taxon>
        <taxon>Gordoniaceae</taxon>
        <taxon>Gordonia</taxon>
    </lineage>
</organism>
<proteinExistence type="predicted"/>
<accession>G7H1Y1</accession>
<dbReference type="STRING" id="1073574.GOARA_048_00580"/>
<dbReference type="InterPro" id="IPR000073">
    <property type="entry name" value="AB_hydrolase_1"/>
</dbReference>